<keyword evidence="4" id="KW-0539">Nucleus</keyword>
<reference evidence="10" key="1">
    <citation type="submission" date="2012-12" db="EMBL/GenBank/DDBJ databases">
        <authorList>
            <person name="Hellsten U."/>
            <person name="Grimwood J."/>
            <person name="Chapman J.A."/>
            <person name="Shapiro H."/>
            <person name="Aerts A."/>
            <person name="Otillar R.P."/>
            <person name="Terry A.Y."/>
            <person name="Boore J.L."/>
            <person name="Simakov O."/>
            <person name="Marletaz F."/>
            <person name="Cho S.-J."/>
            <person name="Edsinger-Gonzales E."/>
            <person name="Havlak P."/>
            <person name="Kuo D.-H."/>
            <person name="Larsson T."/>
            <person name="Lv J."/>
            <person name="Arendt D."/>
            <person name="Savage R."/>
            <person name="Osoegawa K."/>
            <person name="de Jong P."/>
            <person name="Lindberg D.R."/>
            <person name="Seaver E.C."/>
            <person name="Weisblat D.A."/>
            <person name="Putnam N.H."/>
            <person name="Grigoriev I.V."/>
            <person name="Rokhsar D.S."/>
        </authorList>
    </citation>
    <scope>NUCLEOTIDE SEQUENCE</scope>
    <source>
        <strain evidence="10">I ESC-2004</strain>
    </source>
</reference>
<evidence type="ECO:0008006" key="11">
    <source>
        <dbReference type="Google" id="ProtNLM"/>
    </source>
</evidence>
<organism evidence="8">
    <name type="scientific">Capitella teleta</name>
    <name type="common">Polychaete worm</name>
    <dbReference type="NCBI Taxonomy" id="283909"/>
    <lineage>
        <taxon>Eukaryota</taxon>
        <taxon>Metazoa</taxon>
        <taxon>Spiralia</taxon>
        <taxon>Lophotrochozoa</taxon>
        <taxon>Annelida</taxon>
        <taxon>Polychaeta</taxon>
        <taxon>Sedentaria</taxon>
        <taxon>Scolecida</taxon>
        <taxon>Capitellidae</taxon>
        <taxon>Capitella</taxon>
    </lineage>
</organism>
<evidence type="ECO:0000256" key="2">
    <source>
        <dbReference type="ARBA" id="ARBA00023125"/>
    </source>
</evidence>
<dbReference type="HOGENOM" id="CLU_026463_0_0_1"/>
<dbReference type="InterPro" id="IPR019136">
    <property type="entry name" value="TF_IIIC_su-5_HTH"/>
</dbReference>
<dbReference type="GO" id="GO:0000127">
    <property type="term" value="C:transcription factor TFIIIC complex"/>
    <property type="evidence" value="ECO:0007669"/>
    <property type="project" value="InterPro"/>
</dbReference>
<dbReference type="Pfam" id="PF17682">
    <property type="entry name" value="Tau95_N"/>
    <property type="match status" value="1"/>
</dbReference>
<dbReference type="InterPro" id="IPR041499">
    <property type="entry name" value="Tfc1/Sfc1_N"/>
</dbReference>
<reference evidence="9" key="3">
    <citation type="submission" date="2015-06" db="UniProtKB">
        <authorList>
            <consortium name="EnsemblMetazoa"/>
        </authorList>
    </citation>
    <scope>IDENTIFICATION</scope>
</reference>
<dbReference type="PANTHER" id="PTHR13230">
    <property type="entry name" value="GENERAL TRANSCRIPTION FACTOR IIIC, POLYPEPTIDE 5"/>
    <property type="match status" value="1"/>
</dbReference>
<feature type="domain" description="Transcription factor IIIC subunit Tfc1/Sfc1 triple barrel" evidence="7">
    <location>
        <begin position="29"/>
        <end position="100"/>
    </location>
</feature>
<keyword evidence="10" id="KW-1185">Reference proteome</keyword>
<dbReference type="Gene3D" id="3.30.200.160">
    <property type="entry name" value="TFIIIC, subcomplex tauA, subunit Sfc1, barrel domain"/>
    <property type="match status" value="1"/>
</dbReference>
<dbReference type="GO" id="GO:0005634">
    <property type="term" value="C:nucleus"/>
    <property type="evidence" value="ECO:0007669"/>
    <property type="project" value="UniProtKB-SubCell"/>
</dbReference>
<protein>
    <recommendedName>
        <fullName evidence="11">Transcription factor IIIC subunit 5 HTH domain-containing protein</fullName>
    </recommendedName>
</protein>
<dbReference type="Pfam" id="PF09734">
    <property type="entry name" value="Tau95"/>
    <property type="match status" value="1"/>
</dbReference>
<feature type="region of interest" description="Disordered" evidence="5">
    <location>
        <begin position="421"/>
        <end position="476"/>
    </location>
</feature>
<keyword evidence="3" id="KW-0804">Transcription</keyword>
<name>R7VI61_CAPTE</name>
<evidence type="ECO:0000256" key="5">
    <source>
        <dbReference type="SAM" id="MobiDB-lite"/>
    </source>
</evidence>
<evidence type="ECO:0000256" key="4">
    <source>
        <dbReference type="ARBA" id="ARBA00023242"/>
    </source>
</evidence>
<reference evidence="8 10" key="2">
    <citation type="journal article" date="2013" name="Nature">
        <title>Insights into bilaterian evolution from three spiralian genomes.</title>
        <authorList>
            <person name="Simakov O."/>
            <person name="Marletaz F."/>
            <person name="Cho S.J."/>
            <person name="Edsinger-Gonzales E."/>
            <person name="Havlak P."/>
            <person name="Hellsten U."/>
            <person name="Kuo D.H."/>
            <person name="Larsson T."/>
            <person name="Lv J."/>
            <person name="Arendt D."/>
            <person name="Savage R."/>
            <person name="Osoegawa K."/>
            <person name="de Jong P."/>
            <person name="Grimwood J."/>
            <person name="Chapman J.A."/>
            <person name="Shapiro H."/>
            <person name="Aerts A."/>
            <person name="Otillar R.P."/>
            <person name="Terry A.Y."/>
            <person name="Boore J.L."/>
            <person name="Grigoriev I.V."/>
            <person name="Lindberg D.R."/>
            <person name="Seaver E.C."/>
            <person name="Weisblat D.A."/>
            <person name="Putnam N.H."/>
            <person name="Rokhsar D.S."/>
        </authorList>
    </citation>
    <scope>NUCLEOTIDE SEQUENCE</scope>
    <source>
        <strain evidence="8 10">I ESC-2004</strain>
    </source>
</reference>
<evidence type="ECO:0000259" key="6">
    <source>
        <dbReference type="Pfam" id="PF09734"/>
    </source>
</evidence>
<evidence type="ECO:0000313" key="10">
    <source>
        <dbReference type="Proteomes" id="UP000014760"/>
    </source>
</evidence>
<feature type="domain" description="Transcription factor IIIC subunit 5 HTH" evidence="6">
    <location>
        <begin position="136"/>
        <end position="283"/>
    </location>
</feature>
<dbReference type="GO" id="GO:0001002">
    <property type="term" value="F:RNA polymerase III type 1 promoter sequence-specific DNA binding"/>
    <property type="evidence" value="ECO:0007669"/>
    <property type="project" value="TreeGrafter"/>
</dbReference>
<evidence type="ECO:0000256" key="1">
    <source>
        <dbReference type="ARBA" id="ARBA00004123"/>
    </source>
</evidence>
<dbReference type="OrthoDB" id="5598268at2759"/>
<dbReference type="PANTHER" id="PTHR13230:SF5">
    <property type="entry name" value="GENERAL TRANSCRIPTION FACTOR 3C POLYPEPTIDE 5"/>
    <property type="match status" value="1"/>
</dbReference>
<dbReference type="GO" id="GO:0006384">
    <property type="term" value="P:transcription initiation at RNA polymerase III promoter"/>
    <property type="evidence" value="ECO:0007669"/>
    <property type="project" value="InterPro"/>
</dbReference>
<proteinExistence type="predicted"/>
<keyword evidence="2" id="KW-0238">DNA-binding</keyword>
<dbReference type="EMBL" id="KB293808">
    <property type="protein sequence ID" value="ELU15400.1"/>
    <property type="molecule type" value="Genomic_DNA"/>
</dbReference>
<comment type="subcellular location">
    <subcellularLocation>
        <location evidence="1">Nucleus</location>
    </subcellularLocation>
</comment>
<evidence type="ECO:0000259" key="7">
    <source>
        <dbReference type="Pfam" id="PF17682"/>
    </source>
</evidence>
<evidence type="ECO:0000256" key="3">
    <source>
        <dbReference type="ARBA" id="ARBA00023163"/>
    </source>
</evidence>
<accession>R7VI61</accession>
<dbReference type="EnsemblMetazoa" id="CapteT224553">
    <property type="protein sequence ID" value="CapteP224553"/>
    <property type="gene ID" value="CapteG224553"/>
</dbReference>
<evidence type="ECO:0000313" key="8">
    <source>
        <dbReference type="EMBL" id="ELU15400.1"/>
    </source>
</evidence>
<sequence>MAPKRDHAPPLPRKLHWLPNEHRVQYKTLEVHTNRLELNWRPKDIYSKPTYGDQATTTRLLLRVKKKKKNVASSDGVLEGEILGTIPKSIIFKSMGDFQFLPMRGKEGKYENMMDEIILGKIENSSWIHKSADVHILPTFFSRVDSPSEYCFRDDRNNPKLTASKPHYIGAERKRRTHHTIALEFAAKTIPMEPLLAAKIEASKGVKNSDLGVKLAQLFKDRPIWSKNAIMHELKVSPHHLKLLLPTVAYYWLTGPWRTMWTAFGFDPRTDSSSKLLQTIDYRLRTGAHVSKAVLTKIPSKRSTLLYTIPTSKCHPGKLQPPRIDQALITSKEDVEDDETGYLDSSSFIFNPNVLPMYRQTFYQVMNVEMPEVQALVHANDGEETECSERDGWLLPDTLDKCRDLMSEAVRSKIAKQKGMGFQPNLAEGGKGKASVKYPAKNSGATSVEDDEMKSDDEELLANDDNNEASEEQNEMEQELLEFASNLSAMDGT</sequence>
<dbReference type="InterPro" id="IPR040454">
    <property type="entry name" value="TF_IIIC_Tfc1/Sfc1"/>
</dbReference>
<dbReference type="InterPro" id="IPR042536">
    <property type="entry name" value="TFIIIC_tauA_Sfc1"/>
</dbReference>
<dbReference type="FunCoup" id="R7VI61">
    <property type="interactions" value="574"/>
</dbReference>
<evidence type="ECO:0000313" key="9">
    <source>
        <dbReference type="EnsemblMetazoa" id="CapteP224553"/>
    </source>
</evidence>
<feature type="compositionally biased region" description="Acidic residues" evidence="5">
    <location>
        <begin position="448"/>
        <end position="476"/>
    </location>
</feature>
<dbReference type="Proteomes" id="UP000014760">
    <property type="component" value="Unassembled WGS sequence"/>
</dbReference>
<dbReference type="GO" id="GO:0001003">
    <property type="term" value="F:RNA polymerase III type 2 promoter sequence-specific DNA binding"/>
    <property type="evidence" value="ECO:0007669"/>
    <property type="project" value="TreeGrafter"/>
</dbReference>
<dbReference type="OMA" id="PPEYFVR"/>
<dbReference type="EMBL" id="AMQN01000636">
    <property type="status" value="NOT_ANNOTATED_CDS"/>
    <property type="molecule type" value="Genomic_DNA"/>
</dbReference>
<gene>
    <name evidence="8" type="ORF">CAPTEDRAFT_224553</name>
</gene>
<dbReference type="AlphaFoldDB" id="R7VI61"/>
<dbReference type="STRING" id="283909.R7VI61"/>